<dbReference type="KEGG" id="fln:FLA_2828"/>
<dbReference type="SUPFAM" id="SSF52540">
    <property type="entry name" value="P-loop containing nucleoside triphosphate hydrolases"/>
    <property type="match status" value="1"/>
</dbReference>
<dbReference type="PANTHER" id="PTHR43581">
    <property type="entry name" value="ATP/GTP PHOSPHATASE"/>
    <property type="match status" value="1"/>
</dbReference>
<dbReference type="InterPro" id="IPR027417">
    <property type="entry name" value="P-loop_NTPase"/>
</dbReference>
<dbReference type="GO" id="GO:0016887">
    <property type="term" value="F:ATP hydrolysis activity"/>
    <property type="evidence" value="ECO:0007669"/>
    <property type="project" value="InterPro"/>
</dbReference>
<sequence>MNIQRLVIRNFRNIGDDEVLFDLNSRFTVIIGVNGRGKSTILNALRVACGAFFLGIPDVKQKGGIKSEEIRQLEERGLLISVKPVKVEAYGTMAGTSEGIIWRRQIVKGSNSNSSTEADVGQIRQLGQQKYNEVTENRNDAVGLPVIALFGTSRAHGAGRASKTRIGRQLFKDGYQDWSEMKSTSFSYENWLKSYDILKEGGREYAHTKDAFFNALKKGNRYIEEVREVAGKLWLKVKLEDQISEFLPIELHSDGIRFYTEMIAELAYRCIVLNGYLDADAVTGSYGIVMIDELDLHLHPNWQKVVVQDLKNAFPHIQFVVTTHSPFIVQSLESSELINLDPVAGLDEDPQKYSIEEVAEQEMGVKNVERSTQFMEMQQAAATYFELVKGDAEPERIGRAKVLLDQLRIKYANDPAYVALLESELPKNTL</sequence>
<dbReference type="OrthoDB" id="9805802at2"/>
<dbReference type="Pfam" id="PF13476">
    <property type="entry name" value="AAA_23"/>
    <property type="match status" value="1"/>
</dbReference>
<dbReference type="Gene3D" id="3.40.50.300">
    <property type="entry name" value="P-loop containing nucleotide triphosphate hydrolases"/>
    <property type="match status" value="1"/>
</dbReference>
<dbReference type="InterPro" id="IPR003959">
    <property type="entry name" value="ATPase_AAA_core"/>
</dbReference>
<feature type="domain" description="Rad50/SbcC-type AAA" evidence="2">
    <location>
        <begin position="5"/>
        <end position="197"/>
    </location>
</feature>
<dbReference type="InterPro" id="IPR051396">
    <property type="entry name" value="Bact_Antivir_Def_Nuclease"/>
</dbReference>
<evidence type="ECO:0000313" key="3">
    <source>
        <dbReference type="EMBL" id="SIS99458.1"/>
    </source>
</evidence>
<keyword evidence="3" id="KW-0547">Nucleotide-binding</keyword>
<dbReference type="Pfam" id="PF13304">
    <property type="entry name" value="AAA_21"/>
    <property type="match status" value="1"/>
</dbReference>
<evidence type="ECO:0000313" key="4">
    <source>
        <dbReference type="Proteomes" id="UP000186917"/>
    </source>
</evidence>
<dbReference type="GO" id="GO:0005524">
    <property type="term" value="F:ATP binding"/>
    <property type="evidence" value="ECO:0007669"/>
    <property type="project" value="UniProtKB-KW"/>
</dbReference>
<reference evidence="4" key="1">
    <citation type="submission" date="2017-01" db="EMBL/GenBank/DDBJ databases">
        <authorList>
            <person name="Varghese N."/>
            <person name="Submissions S."/>
        </authorList>
    </citation>
    <scope>NUCLEOTIDE SEQUENCE [LARGE SCALE GENOMIC DNA]</scope>
    <source>
        <strain evidence="4">DSM 21054</strain>
    </source>
</reference>
<gene>
    <name evidence="3" type="ORF">SAMN05421788_102557</name>
</gene>
<keyword evidence="4" id="KW-1185">Reference proteome</keyword>
<accession>A0A173MHB2</accession>
<dbReference type="InterPro" id="IPR038729">
    <property type="entry name" value="Rad50/SbcC_AAA"/>
</dbReference>
<evidence type="ECO:0000259" key="1">
    <source>
        <dbReference type="Pfam" id="PF13304"/>
    </source>
</evidence>
<keyword evidence="3" id="KW-0067">ATP-binding</keyword>
<evidence type="ECO:0000259" key="2">
    <source>
        <dbReference type="Pfam" id="PF13476"/>
    </source>
</evidence>
<organism evidence="3 4">
    <name type="scientific">Filimonas lacunae</name>
    <dbReference type="NCBI Taxonomy" id="477680"/>
    <lineage>
        <taxon>Bacteria</taxon>
        <taxon>Pseudomonadati</taxon>
        <taxon>Bacteroidota</taxon>
        <taxon>Chitinophagia</taxon>
        <taxon>Chitinophagales</taxon>
        <taxon>Chitinophagaceae</taxon>
        <taxon>Filimonas</taxon>
    </lineage>
</organism>
<dbReference type="PANTHER" id="PTHR43581:SF4">
    <property type="entry name" value="ATP_GTP PHOSPHATASE"/>
    <property type="match status" value="1"/>
</dbReference>
<dbReference type="GO" id="GO:0006302">
    <property type="term" value="P:double-strand break repair"/>
    <property type="evidence" value="ECO:0007669"/>
    <property type="project" value="InterPro"/>
</dbReference>
<dbReference type="Proteomes" id="UP000186917">
    <property type="component" value="Unassembled WGS sequence"/>
</dbReference>
<protein>
    <submittedName>
        <fullName evidence="3">Predicted ATP-binding protein involved in virulence</fullName>
    </submittedName>
</protein>
<dbReference type="STRING" id="477680.SAMN05421788_102557"/>
<dbReference type="RefSeq" id="WP_076378391.1">
    <property type="nucleotide sequence ID" value="NZ_AP017422.1"/>
</dbReference>
<proteinExistence type="predicted"/>
<name>A0A173MHB2_9BACT</name>
<feature type="domain" description="ATPase AAA-type core" evidence="1">
    <location>
        <begin position="235"/>
        <end position="329"/>
    </location>
</feature>
<dbReference type="AlphaFoldDB" id="A0A173MHB2"/>
<dbReference type="EMBL" id="FTOR01000002">
    <property type="protein sequence ID" value="SIS99458.1"/>
    <property type="molecule type" value="Genomic_DNA"/>
</dbReference>